<reference evidence="14" key="1">
    <citation type="submission" date="2025-08" db="UniProtKB">
        <authorList>
            <consortium name="RefSeq"/>
        </authorList>
    </citation>
    <scope>IDENTIFICATION</scope>
</reference>
<evidence type="ECO:0000256" key="9">
    <source>
        <dbReference type="ARBA" id="ARBA00023033"/>
    </source>
</evidence>
<evidence type="ECO:0000256" key="6">
    <source>
        <dbReference type="ARBA" id="ARBA00022989"/>
    </source>
</evidence>
<dbReference type="PROSITE" id="PS00086">
    <property type="entry name" value="CYTOCHROME_P450"/>
    <property type="match status" value="1"/>
</dbReference>
<dbReference type="GO" id="GO:0020037">
    <property type="term" value="F:heme binding"/>
    <property type="evidence" value="ECO:0007669"/>
    <property type="project" value="InterPro"/>
</dbReference>
<dbReference type="STRING" id="4432.A0A1U7ZS97"/>
<evidence type="ECO:0000256" key="3">
    <source>
        <dbReference type="ARBA" id="ARBA00022617"/>
    </source>
</evidence>
<dbReference type="GO" id="GO:0005506">
    <property type="term" value="F:iron ion binding"/>
    <property type="evidence" value="ECO:0007669"/>
    <property type="project" value="InterPro"/>
</dbReference>
<dbReference type="PRINTS" id="PR00463">
    <property type="entry name" value="EP450I"/>
</dbReference>
<dbReference type="InterPro" id="IPR001128">
    <property type="entry name" value="Cyt_P450"/>
</dbReference>
<gene>
    <name evidence="14" type="primary">LOC104595746</name>
</gene>
<dbReference type="FunFam" id="1.10.630.10:FF:000029">
    <property type="entry name" value="Cytochrome P450 734A1"/>
    <property type="match status" value="1"/>
</dbReference>
<keyword evidence="6" id="KW-1133">Transmembrane helix</keyword>
<dbReference type="GO" id="GO:0004497">
    <property type="term" value="F:monooxygenase activity"/>
    <property type="evidence" value="ECO:0000318"/>
    <property type="project" value="GO_Central"/>
</dbReference>
<evidence type="ECO:0000256" key="4">
    <source>
        <dbReference type="ARBA" id="ARBA00022692"/>
    </source>
</evidence>
<dbReference type="InterPro" id="IPR036396">
    <property type="entry name" value="Cyt_P450_sf"/>
</dbReference>
<dbReference type="Gene3D" id="1.10.630.10">
    <property type="entry name" value="Cytochrome P450"/>
    <property type="match status" value="1"/>
</dbReference>
<dbReference type="InterPro" id="IPR017972">
    <property type="entry name" value="Cyt_P450_CS"/>
</dbReference>
<keyword evidence="5 11" id="KW-0479">Metal-binding</keyword>
<dbReference type="GO" id="GO:0016020">
    <property type="term" value="C:membrane"/>
    <property type="evidence" value="ECO:0007669"/>
    <property type="project" value="UniProtKB-SubCell"/>
</dbReference>
<evidence type="ECO:0000256" key="7">
    <source>
        <dbReference type="ARBA" id="ARBA00023002"/>
    </source>
</evidence>
<keyword evidence="8 11" id="KW-0408">Iron</keyword>
<accession>A0A1U7ZS97</accession>
<evidence type="ECO:0000313" key="14">
    <source>
        <dbReference type="RefSeq" id="XP_010254918.1"/>
    </source>
</evidence>
<dbReference type="Pfam" id="PF00067">
    <property type="entry name" value="p450"/>
    <property type="match status" value="1"/>
</dbReference>
<keyword evidence="13" id="KW-1185">Reference proteome</keyword>
<dbReference type="PANTHER" id="PTHR24282:SF211">
    <property type="entry name" value="CYTOCHROME P450-RELATED"/>
    <property type="match status" value="1"/>
</dbReference>
<comment type="subcellular location">
    <subcellularLocation>
        <location evidence="1">Membrane</location>
    </subcellularLocation>
</comment>
<evidence type="ECO:0000256" key="10">
    <source>
        <dbReference type="ARBA" id="ARBA00023136"/>
    </source>
</evidence>
<evidence type="ECO:0000313" key="13">
    <source>
        <dbReference type="Proteomes" id="UP000189703"/>
    </source>
</evidence>
<protein>
    <submittedName>
        <fullName evidence="14">Cytochrome P450 734A1</fullName>
    </submittedName>
</protein>
<sequence length="505" mass="58046">MHLLVTGVFFLLLYILLRSIHSLIWVPWKTQLHFRNQGIRGPGYRLIFGNAAEIRGLIAEAQAKPMMPVSHEIIHRVMPHYHTWSTIYGKTFLYWFGPKPRLAIADPDMIKEILLNTNGAFGKIGFNPLSKQLFGDGLVGLEGEKWARHRRITNQAFNMERVKEWVPEIVASTLKMLKKWEEKRGERDEIEIEVNRELHNLTADIISRTAFGSSYEEGKHIFQLQEQQMHLVSQALRSVYIPGFRFVPTKKNRRRWKLEKEIRESLRRLIEINGETSQNSRNLLGLLMSTNRNQSETEKTEGLSVEEIIDECKTFYFAGKETSANLLTWAILLLALHQEWQSKARQEVDCVCGDVGLPTAENLNDLKIVSMIINEALRLYPPAVMLMRQTNKGVKLGKLNIPANTQLYLAMTAVHHDPEIWGEDADEFNPLRFNNPKKHLASFFPFGLGPRICVGQNLAVVEAKVLLTIIIRRFSFVPSPSYVHAPMQFLTIQPQYGAQVVFRKV</sequence>
<dbReference type="eggNOG" id="KOG0157">
    <property type="taxonomic scope" value="Eukaryota"/>
</dbReference>
<dbReference type="PANTHER" id="PTHR24282">
    <property type="entry name" value="CYTOCHROME P450 FAMILY MEMBER"/>
    <property type="match status" value="1"/>
</dbReference>
<dbReference type="KEGG" id="nnu:104595746"/>
<evidence type="ECO:0000256" key="8">
    <source>
        <dbReference type="ARBA" id="ARBA00023004"/>
    </source>
</evidence>
<evidence type="ECO:0000256" key="11">
    <source>
        <dbReference type="PIRSR" id="PIRSR602401-1"/>
    </source>
</evidence>
<dbReference type="InterPro" id="IPR050665">
    <property type="entry name" value="Cytochrome_P450_Monooxygen"/>
</dbReference>
<dbReference type="RefSeq" id="XP_010254918.1">
    <property type="nucleotide sequence ID" value="XM_010256616.1"/>
</dbReference>
<dbReference type="Proteomes" id="UP000189703">
    <property type="component" value="Unplaced"/>
</dbReference>
<dbReference type="GeneID" id="104595746"/>
<dbReference type="OMA" id="QQMHLFS"/>
<keyword evidence="3 11" id="KW-0349">Heme</keyword>
<dbReference type="PRINTS" id="PR00385">
    <property type="entry name" value="P450"/>
</dbReference>
<dbReference type="GO" id="GO:0016705">
    <property type="term" value="F:oxidoreductase activity, acting on paired donors, with incorporation or reduction of molecular oxygen"/>
    <property type="evidence" value="ECO:0007669"/>
    <property type="project" value="InterPro"/>
</dbReference>
<comment type="cofactor">
    <cofactor evidence="11">
        <name>heme</name>
        <dbReference type="ChEBI" id="CHEBI:30413"/>
    </cofactor>
</comment>
<dbReference type="AlphaFoldDB" id="A0A1U7ZS97"/>
<evidence type="ECO:0000256" key="12">
    <source>
        <dbReference type="RuleBase" id="RU000461"/>
    </source>
</evidence>
<keyword evidence="7 12" id="KW-0560">Oxidoreductase</keyword>
<keyword evidence="9 12" id="KW-0503">Monooxygenase</keyword>
<keyword evidence="4" id="KW-0812">Transmembrane</keyword>
<comment type="similarity">
    <text evidence="2 12">Belongs to the cytochrome P450 family.</text>
</comment>
<evidence type="ECO:0000256" key="1">
    <source>
        <dbReference type="ARBA" id="ARBA00004370"/>
    </source>
</evidence>
<proteinExistence type="inferred from homology"/>
<dbReference type="OrthoDB" id="1470350at2759"/>
<keyword evidence="10" id="KW-0472">Membrane</keyword>
<dbReference type="FunCoup" id="A0A1U7ZS97">
    <property type="interactions" value="572"/>
</dbReference>
<dbReference type="SUPFAM" id="SSF48264">
    <property type="entry name" value="Cytochrome P450"/>
    <property type="match status" value="1"/>
</dbReference>
<evidence type="ECO:0000256" key="2">
    <source>
        <dbReference type="ARBA" id="ARBA00010617"/>
    </source>
</evidence>
<evidence type="ECO:0000256" key="5">
    <source>
        <dbReference type="ARBA" id="ARBA00022723"/>
    </source>
</evidence>
<name>A0A1U7ZS97_NELNU</name>
<organism evidence="13 14">
    <name type="scientific">Nelumbo nucifera</name>
    <name type="common">Sacred lotus</name>
    <dbReference type="NCBI Taxonomy" id="4432"/>
    <lineage>
        <taxon>Eukaryota</taxon>
        <taxon>Viridiplantae</taxon>
        <taxon>Streptophyta</taxon>
        <taxon>Embryophyta</taxon>
        <taxon>Tracheophyta</taxon>
        <taxon>Spermatophyta</taxon>
        <taxon>Magnoliopsida</taxon>
        <taxon>Proteales</taxon>
        <taxon>Nelumbonaceae</taxon>
        <taxon>Nelumbo</taxon>
    </lineage>
</organism>
<feature type="binding site" description="axial binding residue" evidence="11">
    <location>
        <position position="453"/>
    </location>
    <ligand>
        <name>heme</name>
        <dbReference type="ChEBI" id="CHEBI:30413"/>
    </ligand>
    <ligandPart>
        <name>Fe</name>
        <dbReference type="ChEBI" id="CHEBI:18248"/>
    </ligandPart>
</feature>
<dbReference type="InterPro" id="IPR002401">
    <property type="entry name" value="Cyt_P450_E_grp-I"/>
</dbReference>